<evidence type="ECO:0000256" key="2">
    <source>
        <dbReference type="ARBA" id="ARBA00022737"/>
    </source>
</evidence>
<keyword evidence="3 6" id="KW-0012">Acyltransferase</keyword>
<dbReference type="PIRSF" id="PIRSF021524">
    <property type="entry name" value="MSH_acetyltransferase"/>
    <property type="match status" value="1"/>
</dbReference>
<dbReference type="InterPro" id="IPR050832">
    <property type="entry name" value="Bact_Acetyltransf"/>
</dbReference>
<dbReference type="InterPro" id="IPR017813">
    <property type="entry name" value="Mycothiol_AcTrfase"/>
</dbReference>
<evidence type="ECO:0000256" key="4">
    <source>
        <dbReference type="NCBIfam" id="TIGR03448"/>
    </source>
</evidence>
<sequence length="291" mass="31812">MNRQIRTNRDAGEITEALETLIRHAQEADNQPPFNDQSRLALAAGTARLATLEDNEETLLGAAIIDGVGFEAVIDPAHRGHGHGTALIGEVLAGNSGAGLVSAWAHGDHPAAAALARTHEFERARVLYRLERELEPEAPGPVTIDPLISTFRAERDADDWVTLNARVFRDHPEQGALLRADLDARTHEDWFDPENFLLVRDETGHLIGYNWLKVIPGDTDGEIYVLGVAPETAGQGLGRRLMNAGLARFGELGLTTTSLYVDDSNPGALGLYRSMGYETDTIDVQYHRPRV</sequence>
<protein>
    <recommendedName>
        <fullName evidence="4">Mycothiol synthase</fullName>
        <ecNumber evidence="4">2.3.1.189</ecNumber>
    </recommendedName>
</protein>
<dbReference type="SUPFAM" id="SSF55729">
    <property type="entry name" value="Acyl-CoA N-acyltransferases (Nat)"/>
    <property type="match status" value="1"/>
</dbReference>
<accession>A0A3L7AWW1</accession>
<dbReference type="CDD" id="cd04301">
    <property type="entry name" value="NAT_SF"/>
    <property type="match status" value="1"/>
</dbReference>
<comment type="caution">
    <text evidence="6">The sequence shown here is derived from an EMBL/GenBank/DDBJ whole genome shotgun (WGS) entry which is preliminary data.</text>
</comment>
<dbReference type="Pfam" id="PF00583">
    <property type="entry name" value="Acetyltransf_1"/>
    <property type="match status" value="1"/>
</dbReference>
<dbReference type="EMBL" id="RCUY01000002">
    <property type="protein sequence ID" value="RLP83722.1"/>
    <property type="molecule type" value="Genomic_DNA"/>
</dbReference>
<reference evidence="6 7" key="1">
    <citation type="submission" date="2018-10" db="EMBL/GenBank/DDBJ databases">
        <authorList>
            <person name="Li J."/>
        </authorList>
    </citation>
    <scope>NUCLEOTIDE SEQUENCE [LARGE SCALE GENOMIC DNA]</scope>
    <source>
        <strain evidence="6 7">JCM 11654</strain>
    </source>
</reference>
<proteinExistence type="predicted"/>
<evidence type="ECO:0000259" key="5">
    <source>
        <dbReference type="PROSITE" id="PS51186"/>
    </source>
</evidence>
<evidence type="ECO:0000256" key="3">
    <source>
        <dbReference type="ARBA" id="ARBA00023315"/>
    </source>
</evidence>
<dbReference type="PANTHER" id="PTHR43877">
    <property type="entry name" value="AMINOALKYLPHOSPHONATE N-ACETYLTRANSFERASE-RELATED-RELATED"/>
    <property type="match status" value="1"/>
</dbReference>
<keyword evidence="7" id="KW-1185">Reference proteome</keyword>
<gene>
    <name evidence="6" type="primary">mshD</name>
    <name evidence="6" type="ORF">D9V34_02625</name>
</gene>
<dbReference type="NCBIfam" id="TIGR03448">
    <property type="entry name" value="mycothiol_MshD"/>
    <property type="match status" value="1"/>
</dbReference>
<dbReference type="RefSeq" id="WP_121687386.1">
    <property type="nucleotide sequence ID" value="NZ_RCUY01000002.1"/>
</dbReference>
<name>A0A3L7AWW1_9MICO</name>
<dbReference type="InterPro" id="IPR016181">
    <property type="entry name" value="Acyl_CoA_acyltransferase"/>
</dbReference>
<evidence type="ECO:0000313" key="7">
    <source>
        <dbReference type="Proteomes" id="UP000269438"/>
    </source>
</evidence>
<keyword evidence="2" id="KW-0677">Repeat</keyword>
<feature type="domain" description="N-acetyltransferase" evidence="5">
    <location>
        <begin position="146"/>
        <end position="291"/>
    </location>
</feature>
<dbReference type="AlphaFoldDB" id="A0A3L7AWW1"/>
<dbReference type="GO" id="GO:0035447">
    <property type="term" value="F:mycothiol synthase activity"/>
    <property type="evidence" value="ECO:0007669"/>
    <property type="project" value="UniProtKB-UniRule"/>
</dbReference>
<dbReference type="Gene3D" id="3.40.630.30">
    <property type="match status" value="1"/>
</dbReference>
<dbReference type="OrthoDB" id="3208058at2"/>
<dbReference type="GO" id="GO:0010125">
    <property type="term" value="P:mycothiol biosynthetic process"/>
    <property type="evidence" value="ECO:0007669"/>
    <property type="project" value="UniProtKB-UniRule"/>
</dbReference>
<dbReference type="EC" id="2.3.1.189" evidence="4"/>
<dbReference type="Proteomes" id="UP000269438">
    <property type="component" value="Unassembled WGS sequence"/>
</dbReference>
<keyword evidence="1 6" id="KW-0808">Transferase</keyword>
<evidence type="ECO:0000313" key="6">
    <source>
        <dbReference type="EMBL" id="RLP83722.1"/>
    </source>
</evidence>
<organism evidence="6 7">
    <name type="scientific">Mycetocola lacteus</name>
    <dbReference type="NCBI Taxonomy" id="76637"/>
    <lineage>
        <taxon>Bacteria</taxon>
        <taxon>Bacillati</taxon>
        <taxon>Actinomycetota</taxon>
        <taxon>Actinomycetes</taxon>
        <taxon>Micrococcales</taxon>
        <taxon>Microbacteriaceae</taxon>
        <taxon>Mycetocola</taxon>
    </lineage>
</organism>
<dbReference type="PROSITE" id="PS51186">
    <property type="entry name" value="GNAT"/>
    <property type="match status" value="1"/>
</dbReference>
<dbReference type="InterPro" id="IPR000182">
    <property type="entry name" value="GNAT_dom"/>
</dbReference>
<evidence type="ECO:0000256" key="1">
    <source>
        <dbReference type="ARBA" id="ARBA00022679"/>
    </source>
</evidence>